<accession>A0A7W3ZE81</accession>
<dbReference type="GO" id="GO:0046872">
    <property type="term" value="F:metal ion binding"/>
    <property type="evidence" value="ECO:0007669"/>
    <property type="project" value="InterPro"/>
</dbReference>
<dbReference type="InterPro" id="IPR036724">
    <property type="entry name" value="Cobalamin-bd_sf"/>
</dbReference>
<name>A0A7W3ZE81_9PSEU</name>
<comment type="caution">
    <text evidence="1">The sequence shown here is derived from an EMBL/GenBank/DDBJ whole genome shotgun (WGS) entry which is preliminary data.</text>
</comment>
<organism evidence="1 2">
    <name type="scientific">Amycolatopsis dendrobii</name>
    <dbReference type="NCBI Taxonomy" id="2760662"/>
    <lineage>
        <taxon>Bacteria</taxon>
        <taxon>Bacillati</taxon>
        <taxon>Actinomycetota</taxon>
        <taxon>Actinomycetes</taxon>
        <taxon>Pseudonocardiales</taxon>
        <taxon>Pseudonocardiaceae</taxon>
        <taxon>Amycolatopsis</taxon>
    </lineage>
</organism>
<keyword evidence="2" id="KW-1185">Reference proteome</keyword>
<gene>
    <name evidence="1" type="ORF">H4281_31870</name>
</gene>
<protein>
    <recommendedName>
        <fullName evidence="3">Methylmalonyl-CoA mutase, C-terminal domain</fullName>
    </recommendedName>
</protein>
<evidence type="ECO:0000313" key="2">
    <source>
        <dbReference type="Proteomes" id="UP000526734"/>
    </source>
</evidence>
<dbReference type="Proteomes" id="UP000526734">
    <property type="component" value="Unassembled WGS sequence"/>
</dbReference>
<evidence type="ECO:0008006" key="3">
    <source>
        <dbReference type="Google" id="ProtNLM"/>
    </source>
</evidence>
<dbReference type="EMBL" id="JACGZW010000011">
    <property type="protein sequence ID" value="MBB1157767.1"/>
    <property type="molecule type" value="Genomic_DNA"/>
</dbReference>
<dbReference type="GO" id="GO:0031419">
    <property type="term" value="F:cobalamin binding"/>
    <property type="evidence" value="ECO:0007669"/>
    <property type="project" value="InterPro"/>
</dbReference>
<proteinExistence type="predicted"/>
<dbReference type="Gene3D" id="3.40.50.280">
    <property type="entry name" value="Cobalamin-binding domain"/>
    <property type="match status" value="1"/>
</dbReference>
<dbReference type="AlphaFoldDB" id="A0A7W3ZE81"/>
<reference evidence="1 2" key="1">
    <citation type="submission" date="2020-08" db="EMBL/GenBank/DDBJ databases">
        <title>Amycolatopsis sp. nov. DR6-1 isolated from Dendrobium heterocarpum.</title>
        <authorList>
            <person name="Tedsree N."/>
            <person name="Kuncharoen N."/>
            <person name="Likhitwitayawuid K."/>
            <person name="Tanasupawat S."/>
        </authorList>
    </citation>
    <scope>NUCLEOTIDE SEQUENCE [LARGE SCALE GENOMIC DNA]</scope>
    <source>
        <strain evidence="1 2">DR6-1</strain>
    </source>
</reference>
<dbReference type="SUPFAM" id="SSF52242">
    <property type="entry name" value="Cobalamin (vitamin B12)-binding domain"/>
    <property type="match status" value="1"/>
</dbReference>
<evidence type="ECO:0000313" key="1">
    <source>
        <dbReference type="EMBL" id="MBB1157767.1"/>
    </source>
</evidence>
<sequence length="106" mass="11047">MSPRRVVLVELAEETAAIPLARMLRDAGLEVVHVGHLDTAEKIACTAEQEDPDILGLLGGPVPEGLAEALSGTTVIELGGESPEKAAEMLVGGRSHTLGTPSDRVR</sequence>